<dbReference type="AlphaFoldDB" id="K9ZQK1"/>
<accession>K9ZQK1</accession>
<dbReference type="PROSITE" id="PS51186">
    <property type="entry name" value="GNAT"/>
    <property type="match status" value="1"/>
</dbReference>
<evidence type="ECO:0000313" key="3">
    <source>
        <dbReference type="Proteomes" id="UP000010474"/>
    </source>
</evidence>
<dbReference type="HOGENOM" id="CLU_1912666_0_0_3"/>
<dbReference type="Proteomes" id="UP000010474">
    <property type="component" value="Chromosome"/>
</dbReference>
<dbReference type="EMBL" id="CP003659">
    <property type="protein sequence ID" value="AFZ60817.1"/>
    <property type="molecule type" value="Genomic_DNA"/>
</dbReference>
<reference evidence="3" key="1">
    <citation type="journal article" date="2013" name="Proc. Natl. Acad. Sci. U.S.A.">
        <title>Improving the coverage of the cyanobacterial phylum using diversity-driven genome sequencing.</title>
        <authorList>
            <person name="Shih P.M."/>
            <person name="Wu D."/>
            <person name="Latifi A."/>
            <person name="Axen S.D."/>
            <person name="Fewer D.P."/>
            <person name="Talla E."/>
            <person name="Calteau A."/>
            <person name="Cai F."/>
            <person name="Tandeau de Marsac N."/>
            <person name="Rippka R."/>
            <person name="Herdman M."/>
            <person name="Sivonen K."/>
            <person name="Coursin T."/>
            <person name="Laurent T."/>
            <person name="Goodwin L."/>
            <person name="Nolan M."/>
            <person name="Davenport K.W."/>
            <person name="Han C.S."/>
            <person name="Rubin E.M."/>
            <person name="Eisen J.A."/>
            <person name="Woyke T."/>
            <person name="Gugger M."/>
            <person name="Kerfeld C.A."/>
        </authorList>
    </citation>
    <scope>NUCLEOTIDE SEQUENCE [LARGE SCALE GENOMIC DNA]</scope>
    <source>
        <strain evidence="3">ATCC 27899 / PCC 7122</strain>
    </source>
</reference>
<protein>
    <recommendedName>
        <fullName evidence="1">N-acetyltransferase domain-containing protein</fullName>
    </recommendedName>
</protein>
<evidence type="ECO:0000313" key="2">
    <source>
        <dbReference type="EMBL" id="AFZ60817.1"/>
    </source>
</evidence>
<dbReference type="RefSeq" id="WP_015217429.1">
    <property type="nucleotide sequence ID" value="NC_019771.1"/>
</dbReference>
<dbReference type="SUPFAM" id="SSF55729">
    <property type="entry name" value="Acyl-CoA N-acyltransferases (Nat)"/>
    <property type="match status" value="1"/>
</dbReference>
<dbReference type="Gene3D" id="3.40.630.30">
    <property type="match status" value="1"/>
</dbReference>
<dbReference type="InterPro" id="IPR000182">
    <property type="entry name" value="GNAT_dom"/>
</dbReference>
<dbReference type="KEGG" id="acy:Anacy_5505"/>
<dbReference type="CDD" id="cd04301">
    <property type="entry name" value="NAT_SF"/>
    <property type="match status" value="1"/>
</dbReference>
<dbReference type="InterPro" id="IPR016181">
    <property type="entry name" value="Acyl_CoA_acyltransferase"/>
</dbReference>
<feature type="domain" description="N-acetyltransferase" evidence="1">
    <location>
        <begin position="1"/>
        <end position="132"/>
    </location>
</feature>
<evidence type="ECO:0000259" key="1">
    <source>
        <dbReference type="PROSITE" id="PS51186"/>
    </source>
</evidence>
<name>K9ZQK1_ANACC</name>
<organism evidence="2 3">
    <name type="scientific">Anabaena cylindrica (strain ATCC 27899 / PCC 7122)</name>
    <dbReference type="NCBI Taxonomy" id="272123"/>
    <lineage>
        <taxon>Bacteria</taxon>
        <taxon>Bacillati</taxon>
        <taxon>Cyanobacteriota</taxon>
        <taxon>Cyanophyceae</taxon>
        <taxon>Nostocales</taxon>
        <taxon>Nostocaceae</taxon>
        <taxon>Anabaena</taxon>
    </lineage>
</organism>
<keyword evidence="3" id="KW-1185">Reference proteome</keyword>
<sequence length="132" mass="15467">MDDTHYIDYIRSKLTRYPLECFDIYYKNRDILDEKWGLNIIAAIDDSQIVGFAWGDDGGLHFIYLELGYRRKSLGTRLLILLEKEIKQESAFFKNKLKINGSNYPGDPGFINFFHNYFVNSTDALINKVLKK</sequence>
<dbReference type="Pfam" id="PF00583">
    <property type="entry name" value="Acetyltransf_1"/>
    <property type="match status" value="1"/>
</dbReference>
<dbReference type="GO" id="GO:0016747">
    <property type="term" value="F:acyltransferase activity, transferring groups other than amino-acyl groups"/>
    <property type="evidence" value="ECO:0007669"/>
    <property type="project" value="InterPro"/>
</dbReference>
<gene>
    <name evidence="2" type="ordered locus">Anacy_5505</name>
</gene>
<proteinExistence type="predicted"/>